<keyword evidence="2" id="KW-1185">Reference proteome</keyword>
<accession>A0A6A6LGE2</accession>
<proteinExistence type="predicted"/>
<dbReference type="EMBL" id="JAAGAX010000010">
    <property type="protein sequence ID" value="KAF2300520.1"/>
    <property type="molecule type" value="Genomic_DNA"/>
</dbReference>
<reference evidence="1 2" key="1">
    <citation type="journal article" date="2020" name="Mol. Plant">
        <title>The Chromosome-Based Rubber Tree Genome Provides New Insights into Spurge Genome Evolution and Rubber Biosynthesis.</title>
        <authorList>
            <person name="Liu J."/>
            <person name="Shi C."/>
            <person name="Shi C.C."/>
            <person name="Li W."/>
            <person name="Zhang Q.J."/>
            <person name="Zhang Y."/>
            <person name="Li K."/>
            <person name="Lu H.F."/>
            <person name="Shi C."/>
            <person name="Zhu S.T."/>
            <person name="Xiao Z.Y."/>
            <person name="Nan H."/>
            <person name="Yue Y."/>
            <person name="Zhu X.G."/>
            <person name="Wu Y."/>
            <person name="Hong X.N."/>
            <person name="Fan G.Y."/>
            <person name="Tong Y."/>
            <person name="Zhang D."/>
            <person name="Mao C.L."/>
            <person name="Liu Y.L."/>
            <person name="Hao S.J."/>
            <person name="Liu W.Q."/>
            <person name="Lv M.Q."/>
            <person name="Zhang H.B."/>
            <person name="Liu Y."/>
            <person name="Hu-Tang G.R."/>
            <person name="Wang J.P."/>
            <person name="Wang J.H."/>
            <person name="Sun Y.H."/>
            <person name="Ni S.B."/>
            <person name="Chen W.B."/>
            <person name="Zhang X.C."/>
            <person name="Jiao Y.N."/>
            <person name="Eichler E.E."/>
            <person name="Li G.H."/>
            <person name="Liu X."/>
            <person name="Gao L.Z."/>
        </authorList>
    </citation>
    <scope>NUCLEOTIDE SEQUENCE [LARGE SCALE GENOMIC DNA]</scope>
    <source>
        <strain evidence="2">cv. GT1</strain>
        <tissue evidence="1">Leaf</tissue>
    </source>
</reference>
<dbReference type="Proteomes" id="UP000467840">
    <property type="component" value="Chromosome 4"/>
</dbReference>
<organism evidence="1 2">
    <name type="scientific">Hevea brasiliensis</name>
    <name type="common">Para rubber tree</name>
    <name type="synonym">Siphonia brasiliensis</name>
    <dbReference type="NCBI Taxonomy" id="3981"/>
    <lineage>
        <taxon>Eukaryota</taxon>
        <taxon>Viridiplantae</taxon>
        <taxon>Streptophyta</taxon>
        <taxon>Embryophyta</taxon>
        <taxon>Tracheophyta</taxon>
        <taxon>Spermatophyta</taxon>
        <taxon>Magnoliopsida</taxon>
        <taxon>eudicotyledons</taxon>
        <taxon>Gunneridae</taxon>
        <taxon>Pentapetalae</taxon>
        <taxon>rosids</taxon>
        <taxon>fabids</taxon>
        <taxon>Malpighiales</taxon>
        <taxon>Euphorbiaceae</taxon>
        <taxon>Crotonoideae</taxon>
        <taxon>Micrandreae</taxon>
        <taxon>Hevea</taxon>
    </lineage>
</organism>
<gene>
    <name evidence="1" type="ORF">GH714_013927</name>
</gene>
<evidence type="ECO:0000313" key="2">
    <source>
        <dbReference type="Proteomes" id="UP000467840"/>
    </source>
</evidence>
<dbReference type="AlphaFoldDB" id="A0A6A6LGE2"/>
<name>A0A6A6LGE2_HEVBR</name>
<comment type="caution">
    <text evidence="1">The sequence shown here is derived from an EMBL/GenBank/DDBJ whole genome shotgun (WGS) entry which is preliminary data.</text>
</comment>
<evidence type="ECO:0000313" key="1">
    <source>
        <dbReference type="EMBL" id="KAF2300520.1"/>
    </source>
</evidence>
<sequence>MDYIVIDVKNMEATIRLKGKRIEMGQGQDQKGVKDGWRDQRWARIWWPRGVLVTKMLTDEGVNAHRGVDVDGGIEEDKNEKILMPI</sequence>
<protein>
    <submittedName>
        <fullName evidence="1">Uncharacterized protein</fullName>
    </submittedName>
</protein>